<dbReference type="Proteomes" id="UP000007076">
    <property type="component" value="Chromosome"/>
</dbReference>
<reference evidence="1 2" key="1">
    <citation type="journal article" date="2010" name="DNA Res.">
        <title>Genome sequence of Kitasatospora setae NBRC 14216T: an evolutionary snapshot of the family Streptomycetaceae.</title>
        <authorList>
            <person name="Ichikawa N."/>
            <person name="Oguchi A."/>
            <person name="Ikeda H."/>
            <person name="Ishikawa J."/>
            <person name="Kitani S."/>
            <person name="Watanabe Y."/>
            <person name="Nakamura S."/>
            <person name="Katano Y."/>
            <person name="Kishi E."/>
            <person name="Sasagawa M."/>
            <person name="Ankai A."/>
            <person name="Fukui S."/>
            <person name="Hashimoto Y."/>
            <person name="Kamata S."/>
            <person name="Otoguro M."/>
            <person name="Tanikawa S."/>
            <person name="Nihira T."/>
            <person name="Horinouchi S."/>
            <person name="Ohnishi Y."/>
            <person name="Hayakawa M."/>
            <person name="Kuzuyama T."/>
            <person name="Arisawa A."/>
            <person name="Nomoto F."/>
            <person name="Miura H."/>
            <person name="Takahashi Y."/>
            <person name="Fujita N."/>
        </authorList>
    </citation>
    <scope>NUCLEOTIDE SEQUENCE [LARGE SCALE GENOMIC DNA]</scope>
    <source>
        <strain evidence="2">ATCC 33774 / DSM 43861 / JCM 3304 / KCC A-0304 / NBRC 14216 / KM-6054</strain>
    </source>
</reference>
<organism evidence="1 2">
    <name type="scientific">Kitasatospora setae (strain ATCC 33774 / DSM 43861 / JCM 3304 / KCC A-0304 / NBRC 14216 / KM-6054)</name>
    <name type="common">Streptomyces setae</name>
    <dbReference type="NCBI Taxonomy" id="452652"/>
    <lineage>
        <taxon>Bacteria</taxon>
        <taxon>Bacillati</taxon>
        <taxon>Actinomycetota</taxon>
        <taxon>Actinomycetes</taxon>
        <taxon>Kitasatosporales</taxon>
        <taxon>Streptomycetaceae</taxon>
        <taxon>Kitasatospora</taxon>
    </lineage>
</organism>
<dbReference type="GO" id="GO:0008168">
    <property type="term" value="F:methyltransferase activity"/>
    <property type="evidence" value="ECO:0007669"/>
    <property type="project" value="TreeGrafter"/>
</dbReference>
<dbReference type="PATRIC" id="fig|452652.3.peg.5928"/>
<dbReference type="RefSeq" id="WP_014138986.1">
    <property type="nucleotide sequence ID" value="NC_016109.1"/>
</dbReference>
<dbReference type="EMBL" id="AP010968">
    <property type="protein sequence ID" value="BAJ31689.1"/>
    <property type="molecule type" value="Genomic_DNA"/>
</dbReference>
<dbReference type="Pfam" id="PF13489">
    <property type="entry name" value="Methyltransf_23"/>
    <property type="match status" value="1"/>
</dbReference>
<dbReference type="CDD" id="cd02440">
    <property type="entry name" value="AdoMet_MTases"/>
    <property type="match status" value="1"/>
</dbReference>
<dbReference type="Gene3D" id="3.40.50.150">
    <property type="entry name" value="Vaccinia Virus protein VP39"/>
    <property type="match status" value="1"/>
</dbReference>
<dbReference type="eggNOG" id="COG0500">
    <property type="taxonomic scope" value="Bacteria"/>
</dbReference>
<evidence type="ECO:0000313" key="1">
    <source>
        <dbReference type="EMBL" id="BAJ31689.1"/>
    </source>
</evidence>
<evidence type="ECO:0008006" key="3">
    <source>
        <dbReference type="Google" id="ProtNLM"/>
    </source>
</evidence>
<dbReference type="InterPro" id="IPR029063">
    <property type="entry name" value="SAM-dependent_MTases_sf"/>
</dbReference>
<proteinExistence type="predicted"/>
<evidence type="ECO:0000313" key="2">
    <source>
        <dbReference type="Proteomes" id="UP000007076"/>
    </source>
</evidence>
<dbReference type="KEGG" id="ksk:KSE_59190"/>
<protein>
    <recommendedName>
        <fullName evidence="3">Methyltransferase</fullName>
    </recommendedName>
</protein>
<dbReference type="SUPFAM" id="SSF53335">
    <property type="entry name" value="S-adenosyl-L-methionine-dependent methyltransferases"/>
    <property type="match status" value="1"/>
</dbReference>
<dbReference type="HOGENOM" id="CLU_1173675_0_0_11"/>
<name>E4N0K5_KITSK</name>
<dbReference type="AlphaFoldDB" id="E4N0K5"/>
<accession>E4N0K5</accession>
<keyword evidence="2" id="KW-1185">Reference proteome</keyword>
<dbReference type="STRING" id="452652.KSE_59190"/>
<gene>
    <name evidence="1" type="ordered locus">KSE_59190</name>
</gene>
<dbReference type="PANTHER" id="PTHR43464">
    <property type="entry name" value="METHYLTRANSFERASE"/>
    <property type="match status" value="1"/>
</dbReference>
<sequence length="244" mass="26747">MPQLSDRAAQLAADPAEYAADAVDAEYAAYRRTVEASFREWYADSRDSWTHHVTNERVTHFALAAAPTTGLDPDRPPRVLDVGCGRGRQTAVLAERLGADATGLDLLDVWDTVPPAAGTARFHQGDFLDYRGPAVDLLVDNGCLHHQRREDWPGWAAHTRALLRPGGSLVVSVFLSPDGEVSEHLLADGRHNWWLPEDSVTALFAAQGLTPTGRLEIDRDFAYQGLHLKYLALSFAAPLDGEAR</sequence>